<dbReference type="AlphaFoldDB" id="A0A543ATL6"/>
<name>A0A543ATL6_9ACTN</name>
<dbReference type="Gene3D" id="3.90.79.10">
    <property type="entry name" value="Nucleoside Triphosphate Pyrophosphohydrolase"/>
    <property type="match status" value="1"/>
</dbReference>
<accession>A0A543ATL6</accession>
<dbReference type="InterPro" id="IPR015797">
    <property type="entry name" value="NUDIX_hydrolase-like_dom_sf"/>
</dbReference>
<feature type="domain" description="Nudix hydrolase" evidence="5">
    <location>
        <begin position="1"/>
        <end position="87"/>
    </location>
</feature>
<dbReference type="PROSITE" id="PS00893">
    <property type="entry name" value="NUDIX_BOX"/>
    <property type="match status" value="1"/>
</dbReference>
<dbReference type="CDD" id="cd02883">
    <property type="entry name" value="NUDIX_Hydrolase"/>
    <property type="match status" value="1"/>
</dbReference>
<proteinExistence type="inferred from homology"/>
<dbReference type="EMBL" id="VFOW01000001">
    <property type="protein sequence ID" value="TQL75924.1"/>
    <property type="molecule type" value="Genomic_DNA"/>
</dbReference>
<dbReference type="InParanoid" id="A0A543ATL6"/>
<dbReference type="PROSITE" id="PS51462">
    <property type="entry name" value="NUDIX"/>
    <property type="match status" value="1"/>
</dbReference>
<dbReference type="Pfam" id="PF00293">
    <property type="entry name" value="NUDIX"/>
    <property type="match status" value="1"/>
</dbReference>
<dbReference type="PRINTS" id="PR00502">
    <property type="entry name" value="NUDIXFAMILY"/>
</dbReference>
<evidence type="ECO:0000256" key="1">
    <source>
        <dbReference type="ARBA" id="ARBA00001946"/>
    </source>
</evidence>
<protein>
    <submittedName>
        <fullName evidence="6">NUDIX domain-containing protein</fullName>
    </submittedName>
</protein>
<evidence type="ECO:0000256" key="3">
    <source>
        <dbReference type="ARBA" id="ARBA00022801"/>
    </source>
</evidence>
<dbReference type="InterPro" id="IPR000086">
    <property type="entry name" value="NUDIX_hydrolase_dom"/>
</dbReference>
<keyword evidence="3 4" id="KW-0378">Hydrolase</keyword>
<dbReference type="PANTHER" id="PTHR43046">
    <property type="entry name" value="GDP-MANNOSE MANNOSYL HYDROLASE"/>
    <property type="match status" value="1"/>
</dbReference>
<dbReference type="Proteomes" id="UP000317043">
    <property type="component" value="Unassembled WGS sequence"/>
</dbReference>
<reference evidence="6 7" key="1">
    <citation type="submission" date="2019-06" db="EMBL/GenBank/DDBJ databases">
        <title>Sequencing the genomes of 1000 actinobacteria strains.</title>
        <authorList>
            <person name="Klenk H.-P."/>
        </authorList>
    </citation>
    <scope>NUCLEOTIDE SEQUENCE [LARGE SCALE GENOMIC DNA]</scope>
    <source>
        <strain evidence="6 7">DSM 45928</strain>
    </source>
</reference>
<evidence type="ECO:0000256" key="4">
    <source>
        <dbReference type="RuleBase" id="RU003476"/>
    </source>
</evidence>
<keyword evidence="7" id="KW-1185">Reference proteome</keyword>
<gene>
    <name evidence="6" type="ORF">FB566_1441</name>
</gene>
<sequence length="87" mass="9323">MLLIHENYGLFRFGPPGGTMEPGETPQETAAREVLEETGLIVEIGAHLLSEELMGAEPFMAHAFEATIVSGEPHLPRPEEIGVGGLV</sequence>
<dbReference type="GO" id="GO:0016787">
    <property type="term" value="F:hydrolase activity"/>
    <property type="evidence" value="ECO:0007669"/>
    <property type="project" value="UniProtKB-KW"/>
</dbReference>
<dbReference type="PANTHER" id="PTHR43046:SF14">
    <property type="entry name" value="MUTT_NUDIX FAMILY PROTEIN"/>
    <property type="match status" value="1"/>
</dbReference>
<dbReference type="InterPro" id="IPR020476">
    <property type="entry name" value="Nudix_hydrolase"/>
</dbReference>
<evidence type="ECO:0000256" key="2">
    <source>
        <dbReference type="ARBA" id="ARBA00005582"/>
    </source>
</evidence>
<comment type="similarity">
    <text evidence="2 4">Belongs to the Nudix hydrolase family.</text>
</comment>
<comment type="caution">
    <text evidence="6">The sequence shown here is derived from an EMBL/GenBank/DDBJ whole genome shotgun (WGS) entry which is preliminary data.</text>
</comment>
<organism evidence="6 7">
    <name type="scientific">Stackebrandtia endophytica</name>
    <dbReference type="NCBI Taxonomy" id="1496996"/>
    <lineage>
        <taxon>Bacteria</taxon>
        <taxon>Bacillati</taxon>
        <taxon>Actinomycetota</taxon>
        <taxon>Actinomycetes</taxon>
        <taxon>Glycomycetales</taxon>
        <taxon>Glycomycetaceae</taxon>
        <taxon>Stackebrandtia</taxon>
    </lineage>
</organism>
<evidence type="ECO:0000313" key="7">
    <source>
        <dbReference type="Proteomes" id="UP000317043"/>
    </source>
</evidence>
<dbReference type="InterPro" id="IPR020084">
    <property type="entry name" value="NUDIX_hydrolase_CS"/>
</dbReference>
<comment type="cofactor">
    <cofactor evidence="1">
        <name>Mg(2+)</name>
        <dbReference type="ChEBI" id="CHEBI:18420"/>
    </cofactor>
</comment>
<evidence type="ECO:0000259" key="5">
    <source>
        <dbReference type="PROSITE" id="PS51462"/>
    </source>
</evidence>
<dbReference type="SUPFAM" id="SSF55811">
    <property type="entry name" value="Nudix"/>
    <property type="match status" value="1"/>
</dbReference>
<evidence type="ECO:0000313" key="6">
    <source>
        <dbReference type="EMBL" id="TQL75924.1"/>
    </source>
</evidence>